<dbReference type="KEGG" id="halx:M0R89_08180"/>
<gene>
    <name evidence="17" type="ORF">M0R89_08180</name>
</gene>
<dbReference type="AlphaFoldDB" id="A0A8U0HZ08"/>
<evidence type="ECO:0000256" key="1">
    <source>
        <dbReference type="ARBA" id="ARBA00004202"/>
    </source>
</evidence>
<sequence>MSADTDSEEDAADERTEGQVFDGGASPGESDPASVLHAEGLALGYPGTDEPVVECDRIDVPEGEITALVGPNGSGKSTLLKVLSNHLEPERGSVVLDGREIHQYGDKELARELGLLSQENDAPGSITVEDLVYHGRYPHRGFFDSVSDEDREAVERAIELAGVGDLRDETVGNLSGGQKQLAWIAMVLAQDTDVLLLDEPTTFLDLHHQLRVMEVVRTLNEEEDVTVAVVLHDIAQAARFADYLVALQDGEPYDWGPPREVVTEQLLADVFEVDAAVTYTPDPEIVPKRSL</sequence>
<dbReference type="GeneID" id="72185169"/>
<evidence type="ECO:0000256" key="14">
    <source>
        <dbReference type="ARBA" id="ARBA00077139"/>
    </source>
</evidence>
<evidence type="ECO:0000256" key="8">
    <source>
        <dbReference type="ARBA" id="ARBA00023136"/>
    </source>
</evidence>
<evidence type="ECO:0000256" key="13">
    <source>
        <dbReference type="ARBA" id="ARBA00073649"/>
    </source>
</evidence>
<evidence type="ECO:0000313" key="18">
    <source>
        <dbReference type="Proteomes" id="UP000830729"/>
    </source>
</evidence>
<dbReference type="PANTHER" id="PTHR42771">
    <property type="entry name" value="IRON(3+)-HYDROXAMATE IMPORT ATP-BINDING PROTEIN FHUC"/>
    <property type="match status" value="1"/>
</dbReference>
<dbReference type="GO" id="GO:0005886">
    <property type="term" value="C:plasma membrane"/>
    <property type="evidence" value="ECO:0007669"/>
    <property type="project" value="UniProtKB-SubCell"/>
</dbReference>
<keyword evidence="6" id="KW-0408">Iron</keyword>
<keyword evidence="8" id="KW-0472">Membrane</keyword>
<dbReference type="InterPro" id="IPR003439">
    <property type="entry name" value="ABC_transporter-like_ATP-bd"/>
</dbReference>
<dbReference type="InterPro" id="IPR003593">
    <property type="entry name" value="AAA+_ATPase"/>
</dbReference>
<dbReference type="InterPro" id="IPR017871">
    <property type="entry name" value="ABC_transporter-like_CS"/>
</dbReference>
<dbReference type="InterPro" id="IPR027417">
    <property type="entry name" value="P-loop_NTPase"/>
</dbReference>
<dbReference type="FunFam" id="3.40.50.300:FF:000134">
    <property type="entry name" value="Iron-enterobactin ABC transporter ATP-binding protein"/>
    <property type="match status" value="1"/>
</dbReference>
<dbReference type="Pfam" id="PF00005">
    <property type="entry name" value="ABC_tran"/>
    <property type="match status" value="1"/>
</dbReference>
<keyword evidence="18" id="KW-1185">Reference proteome</keyword>
<dbReference type="GO" id="GO:0015420">
    <property type="term" value="F:ABC-type vitamin B12 transporter activity"/>
    <property type="evidence" value="ECO:0007669"/>
    <property type="project" value="UniProtKB-EC"/>
</dbReference>
<feature type="compositionally biased region" description="Acidic residues" evidence="15">
    <location>
        <begin position="1"/>
        <end position="12"/>
    </location>
</feature>
<dbReference type="GO" id="GO:0006811">
    <property type="term" value="P:monoatomic ion transport"/>
    <property type="evidence" value="ECO:0007669"/>
    <property type="project" value="UniProtKB-KW"/>
</dbReference>
<dbReference type="Gene3D" id="3.40.50.300">
    <property type="entry name" value="P-loop containing nucleotide triphosphate hydrolases"/>
    <property type="match status" value="1"/>
</dbReference>
<dbReference type="SUPFAM" id="SSF52540">
    <property type="entry name" value="P-loop containing nucleoside triphosphate hydrolases"/>
    <property type="match status" value="1"/>
</dbReference>
<comment type="function">
    <text evidence="10">Required for corrinoid utilization. Probably part of the ABC transporter complex BtuCDF involved in cobalamin (vitamin B12) import. Probably responsible for energy coupling to the transport system.</text>
</comment>
<feature type="domain" description="ABC transporter" evidence="16">
    <location>
        <begin position="36"/>
        <end position="274"/>
    </location>
</feature>
<evidence type="ECO:0000256" key="7">
    <source>
        <dbReference type="ARBA" id="ARBA00023065"/>
    </source>
</evidence>
<dbReference type="GO" id="GO:0005524">
    <property type="term" value="F:ATP binding"/>
    <property type="evidence" value="ECO:0007669"/>
    <property type="project" value="UniProtKB-KW"/>
</dbReference>
<dbReference type="CDD" id="cd03214">
    <property type="entry name" value="ABC_Iron-Siderophores_B12_Hemin"/>
    <property type="match status" value="1"/>
</dbReference>
<dbReference type="InterPro" id="IPR051535">
    <property type="entry name" value="Siderophore_ABC-ATPase"/>
</dbReference>
<dbReference type="PROSITE" id="PS50893">
    <property type="entry name" value="ABC_TRANSPORTER_2"/>
    <property type="match status" value="1"/>
</dbReference>
<evidence type="ECO:0000256" key="10">
    <source>
        <dbReference type="ARBA" id="ARBA00058960"/>
    </source>
</evidence>
<dbReference type="PROSITE" id="PS00211">
    <property type="entry name" value="ABC_TRANSPORTER_1"/>
    <property type="match status" value="1"/>
</dbReference>
<keyword evidence="7" id="KW-0406">Ion transport</keyword>
<protein>
    <recommendedName>
        <fullName evidence="13">Cobalamin import ATP-binding protein BtuD</fullName>
        <ecNumber evidence="12">7.6.2.8</ecNumber>
    </recommendedName>
    <alternativeName>
        <fullName evidence="14">Vitamin B12-transporting ATPase</fullName>
    </alternativeName>
</protein>
<evidence type="ECO:0000256" key="3">
    <source>
        <dbReference type="ARBA" id="ARBA00022475"/>
    </source>
</evidence>
<comment type="catalytic activity">
    <reaction evidence="9">
        <text>an R-cob(III)alamin(out) + ATP + H2O = an R-cob(III)alamin(in) + ADP + phosphate + H(+)</text>
        <dbReference type="Rhea" id="RHEA:17873"/>
        <dbReference type="ChEBI" id="CHEBI:15377"/>
        <dbReference type="ChEBI" id="CHEBI:15378"/>
        <dbReference type="ChEBI" id="CHEBI:30616"/>
        <dbReference type="ChEBI" id="CHEBI:43474"/>
        <dbReference type="ChEBI" id="CHEBI:140785"/>
        <dbReference type="ChEBI" id="CHEBI:456216"/>
        <dbReference type="EC" id="7.6.2.8"/>
    </reaction>
</comment>
<dbReference type="RefSeq" id="WP_248652060.1">
    <property type="nucleotide sequence ID" value="NZ_CP096659.1"/>
</dbReference>
<evidence type="ECO:0000256" key="11">
    <source>
        <dbReference type="ARBA" id="ARBA00064420"/>
    </source>
</evidence>
<dbReference type="Proteomes" id="UP000830729">
    <property type="component" value="Chromosome"/>
</dbReference>
<keyword evidence="3" id="KW-1003">Cell membrane</keyword>
<comment type="subcellular location">
    <subcellularLocation>
        <location evidence="1">Cell membrane</location>
        <topology evidence="1">Peripheral membrane protein</topology>
    </subcellularLocation>
</comment>
<name>A0A8U0HZ08_9EURY</name>
<evidence type="ECO:0000256" key="6">
    <source>
        <dbReference type="ARBA" id="ARBA00023004"/>
    </source>
</evidence>
<comment type="subunit">
    <text evidence="11">The complex is composed of two ATP-binding proteins (BtuD), two transmembrane proteins (BtuC) and a solute-binding protein (BtuF).</text>
</comment>
<evidence type="ECO:0000256" key="15">
    <source>
        <dbReference type="SAM" id="MobiDB-lite"/>
    </source>
</evidence>
<keyword evidence="4" id="KW-0547">Nucleotide-binding</keyword>
<evidence type="ECO:0000313" key="17">
    <source>
        <dbReference type="EMBL" id="UPV76023.1"/>
    </source>
</evidence>
<dbReference type="PANTHER" id="PTHR42771:SF2">
    <property type="entry name" value="IRON(3+)-HYDROXAMATE IMPORT ATP-BINDING PROTEIN FHUC"/>
    <property type="match status" value="1"/>
</dbReference>
<feature type="region of interest" description="Disordered" evidence="15">
    <location>
        <begin position="1"/>
        <end position="33"/>
    </location>
</feature>
<dbReference type="GO" id="GO:0016887">
    <property type="term" value="F:ATP hydrolysis activity"/>
    <property type="evidence" value="ECO:0007669"/>
    <property type="project" value="InterPro"/>
</dbReference>
<organism evidence="17 18">
    <name type="scientific">Halorussus limi</name>
    <dbReference type="NCBI Taxonomy" id="2938695"/>
    <lineage>
        <taxon>Archaea</taxon>
        <taxon>Methanobacteriati</taxon>
        <taxon>Methanobacteriota</taxon>
        <taxon>Stenosarchaea group</taxon>
        <taxon>Halobacteria</taxon>
        <taxon>Halobacteriales</taxon>
        <taxon>Haladaptataceae</taxon>
        <taxon>Halorussus</taxon>
    </lineage>
</organism>
<keyword evidence="2" id="KW-0813">Transport</keyword>
<dbReference type="EC" id="7.6.2.8" evidence="12"/>
<evidence type="ECO:0000256" key="5">
    <source>
        <dbReference type="ARBA" id="ARBA00022840"/>
    </source>
</evidence>
<evidence type="ECO:0000256" key="9">
    <source>
        <dbReference type="ARBA" id="ARBA00050590"/>
    </source>
</evidence>
<evidence type="ECO:0000256" key="12">
    <source>
        <dbReference type="ARBA" id="ARBA00066387"/>
    </source>
</evidence>
<keyword evidence="5 17" id="KW-0067">ATP-binding</keyword>
<dbReference type="EMBL" id="CP096659">
    <property type="protein sequence ID" value="UPV76023.1"/>
    <property type="molecule type" value="Genomic_DNA"/>
</dbReference>
<evidence type="ECO:0000256" key="2">
    <source>
        <dbReference type="ARBA" id="ARBA00022448"/>
    </source>
</evidence>
<accession>A0A8U0HZ08</accession>
<reference evidence="17 18" key="1">
    <citation type="submission" date="2022-04" db="EMBL/GenBank/DDBJ databases">
        <title>Diverse halophilic archaea isolated from saline environments.</title>
        <authorList>
            <person name="Cui H.-L."/>
        </authorList>
    </citation>
    <scope>NUCLEOTIDE SEQUENCE [LARGE SCALE GENOMIC DNA]</scope>
    <source>
        <strain evidence="17 18">XZYJT49</strain>
    </source>
</reference>
<proteinExistence type="predicted"/>
<evidence type="ECO:0000256" key="4">
    <source>
        <dbReference type="ARBA" id="ARBA00022741"/>
    </source>
</evidence>
<evidence type="ECO:0000259" key="16">
    <source>
        <dbReference type="PROSITE" id="PS50893"/>
    </source>
</evidence>
<dbReference type="SMART" id="SM00382">
    <property type="entry name" value="AAA"/>
    <property type="match status" value="1"/>
</dbReference>